<evidence type="ECO:0000313" key="1">
    <source>
        <dbReference type="Proteomes" id="UP000504610"/>
    </source>
</evidence>
<dbReference type="OrthoDB" id="1938625at2759"/>
<organism evidence="1 2">
    <name type="scientific">Raphanus sativus</name>
    <name type="common">Radish</name>
    <name type="synonym">Raphanus raphanistrum var. sativus</name>
    <dbReference type="NCBI Taxonomy" id="3726"/>
    <lineage>
        <taxon>Eukaryota</taxon>
        <taxon>Viridiplantae</taxon>
        <taxon>Streptophyta</taxon>
        <taxon>Embryophyta</taxon>
        <taxon>Tracheophyta</taxon>
        <taxon>Spermatophyta</taxon>
        <taxon>Magnoliopsida</taxon>
        <taxon>eudicotyledons</taxon>
        <taxon>Gunneridae</taxon>
        <taxon>Pentapetalae</taxon>
        <taxon>rosids</taxon>
        <taxon>malvids</taxon>
        <taxon>Brassicales</taxon>
        <taxon>Brassicaceae</taxon>
        <taxon>Brassiceae</taxon>
        <taxon>Raphanus</taxon>
    </lineage>
</organism>
<reference evidence="1" key="1">
    <citation type="journal article" date="2019" name="Database">
        <title>The radish genome database (RadishGD): an integrated information resource for radish genomics.</title>
        <authorList>
            <person name="Yu H.J."/>
            <person name="Baek S."/>
            <person name="Lee Y.J."/>
            <person name="Cho A."/>
            <person name="Mun J.H."/>
        </authorList>
    </citation>
    <scope>NUCLEOTIDE SEQUENCE [LARGE SCALE GENOMIC DNA]</scope>
    <source>
        <strain evidence="1">cv. WK10039</strain>
    </source>
</reference>
<dbReference type="PANTHER" id="PTHR33116">
    <property type="entry name" value="REVERSE TRANSCRIPTASE ZINC-BINDING DOMAIN-CONTAINING PROTEIN-RELATED-RELATED"/>
    <property type="match status" value="1"/>
</dbReference>
<sequence length="186" mass="21221">MVFVEGSKESIEGDLSVFDEFSVWSGLSISSEKSTIFKAGISEVERSRILMNFPFAEGDLPVRYLGLPLMTQAMRRQDFLPLLERIRGCISTWTKLKSTGAKMAWKDICKTNQEGGLGIRALKEVNLVYGLKLIWRMLTGNSLWGKWIKTNFLKKKNFWEVNGNAQGCSWIWRNMLNLRDVANTST</sequence>
<proteinExistence type="predicted"/>
<dbReference type="RefSeq" id="XP_018487652.1">
    <property type="nucleotide sequence ID" value="XM_018632150.1"/>
</dbReference>
<dbReference type="GeneID" id="108858187"/>
<name>A0A6J0NSA3_RAPSA</name>
<accession>A0A6J0NSA3</accession>
<dbReference type="AlphaFoldDB" id="A0A6J0NSA3"/>
<dbReference type="KEGG" id="rsz:108858187"/>
<dbReference type="PANTHER" id="PTHR33116:SF78">
    <property type="entry name" value="OS12G0587133 PROTEIN"/>
    <property type="match status" value="1"/>
</dbReference>
<dbReference type="Proteomes" id="UP000504610">
    <property type="component" value="Chromosome 5"/>
</dbReference>
<gene>
    <name evidence="2" type="primary">LOC108858187</name>
</gene>
<keyword evidence="1" id="KW-1185">Reference proteome</keyword>
<evidence type="ECO:0000313" key="2">
    <source>
        <dbReference type="RefSeq" id="XP_018487652.1"/>
    </source>
</evidence>
<protein>
    <submittedName>
        <fullName evidence="2">Uncharacterized protein LOC108858187</fullName>
    </submittedName>
</protein>
<reference evidence="2" key="2">
    <citation type="submission" date="2025-08" db="UniProtKB">
        <authorList>
            <consortium name="RefSeq"/>
        </authorList>
    </citation>
    <scope>IDENTIFICATION</scope>
    <source>
        <tissue evidence="2">Leaf</tissue>
    </source>
</reference>